<evidence type="ECO:0000313" key="3">
    <source>
        <dbReference type="Proteomes" id="UP000821853"/>
    </source>
</evidence>
<accession>A0A9J6GZ39</accession>
<dbReference type="OMA" id="RGYDHET"/>
<gene>
    <name evidence="2" type="ORF">HPB48_017196</name>
</gene>
<evidence type="ECO:0000313" key="2">
    <source>
        <dbReference type="EMBL" id="KAH9380081.1"/>
    </source>
</evidence>
<dbReference type="Proteomes" id="UP000821853">
    <property type="component" value="Chromosome 8"/>
</dbReference>
<name>A0A9J6GZ39_HAELO</name>
<dbReference type="OrthoDB" id="6519316at2759"/>
<keyword evidence="3" id="KW-1185">Reference proteome</keyword>
<feature type="compositionally biased region" description="Polar residues" evidence="1">
    <location>
        <begin position="151"/>
        <end position="161"/>
    </location>
</feature>
<dbReference type="EMBL" id="JABSTR010000010">
    <property type="protein sequence ID" value="KAH9380081.1"/>
    <property type="molecule type" value="Genomic_DNA"/>
</dbReference>
<sequence length="161" mass="18111">MGKEPLLAYSEILQWYRNSRRSMPPPHPGLTRTEAVLFRQLQTHSVLTPALARYVCPEVYATDICRLCQEARATLVHLLWNCQPPTSNTTTFPPQFEAAMRSEDYDTQARATRLLNNALDQQRPARRPEGITHGTAQDNTGHHRYLGLTVPGTTTSPSLEG</sequence>
<evidence type="ECO:0008006" key="4">
    <source>
        <dbReference type="Google" id="ProtNLM"/>
    </source>
</evidence>
<proteinExistence type="predicted"/>
<protein>
    <recommendedName>
        <fullName evidence="4">Tick transposon</fullName>
    </recommendedName>
</protein>
<dbReference type="AlphaFoldDB" id="A0A9J6GZ39"/>
<organism evidence="2 3">
    <name type="scientific">Haemaphysalis longicornis</name>
    <name type="common">Bush tick</name>
    <dbReference type="NCBI Taxonomy" id="44386"/>
    <lineage>
        <taxon>Eukaryota</taxon>
        <taxon>Metazoa</taxon>
        <taxon>Ecdysozoa</taxon>
        <taxon>Arthropoda</taxon>
        <taxon>Chelicerata</taxon>
        <taxon>Arachnida</taxon>
        <taxon>Acari</taxon>
        <taxon>Parasitiformes</taxon>
        <taxon>Ixodida</taxon>
        <taxon>Ixodoidea</taxon>
        <taxon>Ixodidae</taxon>
        <taxon>Haemaphysalinae</taxon>
        <taxon>Haemaphysalis</taxon>
    </lineage>
</organism>
<reference evidence="2 3" key="1">
    <citation type="journal article" date="2020" name="Cell">
        <title>Large-Scale Comparative Analyses of Tick Genomes Elucidate Their Genetic Diversity and Vector Capacities.</title>
        <authorList>
            <consortium name="Tick Genome and Microbiome Consortium (TIGMIC)"/>
            <person name="Jia N."/>
            <person name="Wang J."/>
            <person name="Shi W."/>
            <person name="Du L."/>
            <person name="Sun Y."/>
            <person name="Zhan W."/>
            <person name="Jiang J.F."/>
            <person name="Wang Q."/>
            <person name="Zhang B."/>
            <person name="Ji P."/>
            <person name="Bell-Sakyi L."/>
            <person name="Cui X.M."/>
            <person name="Yuan T.T."/>
            <person name="Jiang B.G."/>
            <person name="Yang W.F."/>
            <person name="Lam T.T."/>
            <person name="Chang Q.C."/>
            <person name="Ding S.J."/>
            <person name="Wang X.J."/>
            <person name="Zhu J.G."/>
            <person name="Ruan X.D."/>
            <person name="Zhao L."/>
            <person name="Wei J.T."/>
            <person name="Ye R.Z."/>
            <person name="Que T.C."/>
            <person name="Du C.H."/>
            <person name="Zhou Y.H."/>
            <person name="Cheng J.X."/>
            <person name="Dai P.F."/>
            <person name="Guo W.B."/>
            <person name="Han X.H."/>
            <person name="Huang E.J."/>
            <person name="Li L.F."/>
            <person name="Wei W."/>
            <person name="Gao Y.C."/>
            <person name="Liu J.Z."/>
            <person name="Shao H.Z."/>
            <person name="Wang X."/>
            <person name="Wang C.C."/>
            <person name="Yang T.C."/>
            <person name="Huo Q.B."/>
            <person name="Li W."/>
            <person name="Chen H.Y."/>
            <person name="Chen S.E."/>
            <person name="Zhou L.G."/>
            <person name="Ni X.B."/>
            <person name="Tian J.H."/>
            <person name="Sheng Y."/>
            <person name="Liu T."/>
            <person name="Pan Y.S."/>
            <person name="Xia L.Y."/>
            <person name="Li J."/>
            <person name="Zhao F."/>
            <person name="Cao W.C."/>
        </authorList>
    </citation>
    <scope>NUCLEOTIDE SEQUENCE [LARGE SCALE GENOMIC DNA]</scope>
    <source>
        <strain evidence="2">HaeL-2018</strain>
    </source>
</reference>
<feature type="region of interest" description="Disordered" evidence="1">
    <location>
        <begin position="120"/>
        <end position="161"/>
    </location>
</feature>
<evidence type="ECO:0000256" key="1">
    <source>
        <dbReference type="SAM" id="MobiDB-lite"/>
    </source>
</evidence>
<dbReference type="VEuPathDB" id="VectorBase:HLOH_056085"/>
<comment type="caution">
    <text evidence="2">The sequence shown here is derived from an EMBL/GenBank/DDBJ whole genome shotgun (WGS) entry which is preliminary data.</text>
</comment>